<dbReference type="SUPFAM" id="SSF52540">
    <property type="entry name" value="P-loop containing nucleoside triphosphate hydrolases"/>
    <property type="match status" value="1"/>
</dbReference>
<organism evidence="2 3">
    <name type="scientific">Hemibagrus wyckioides</name>
    <dbReference type="NCBI Taxonomy" id="337641"/>
    <lineage>
        <taxon>Eukaryota</taxon>
        <taxon>Metazoa</taxon>
        <taxon>Chordata</taxon>
        <taxon>Craniata</taxon>
        <taxon>Vertebrata</taxon>
        <taxon>Euteleostomi</taxon>
        <taxon>Actinopterygii</taxon>
        <taxon>Neopterygii</taxon>
        <taxon>Teleostei</taxon>
        <taxon>Ostariophysi</taxon>
        <taxon>Siluriformes</taxon>
        <taxon>Bagridae</taxon>
        <taxon>Hemibagrus</taxon>
    </lineage>
</organism>
<dbReference type="AlphaFoldDB" id="A0A9D3S9G1"/>
<evidence type="ECO:0008006" key="4">
    <source>
        <dbReference type="Google" id="ProtNLM"/>
    </source>
</evidence>
<dbReference type="PANTHER" id="PTHR14241:SF1">
    <property type="entry name" value="INTERFERON-INDUCED PROTEIN 44-RELATED"/>
    <property type="match status" value="1"/>
</dbReference>
<evidence type="ECO:0000313" key="2">
    <source>
        <dbReference type="EMBL" id="KAG7315592.1"/>
    </source>
</evidence>
<name>A0A9D3S9G1_9TELE</name>
<dbReference type="OrthoDB" id="25620at2759"/>
<sequence>MGGEESKPPPRQPSPPPPKLEFDQPWRRIPWGKNSEIEQKLRDFKLKHPSVRFVRILLIGNVGAGKSSFINSVNNVFQKRITCDALTNTTSGTSFTKTYETYYIERKDGSHLPFAFSDVMGLEDEEKGASSENIIKALSGFLQEGFNFDPTSTKPMNDPAYRSNPSLEDQTCCLVNIVAADKISLMKDGVINKMNKIREAASKLKIPQVIIMTRPDLACPLVHHDIRKIYTSKKIKEKMKLCSHRLGIPINHIFPVKTYHEEIDTDDDMDLLILKALDQIVNIAADNLNKKSFNSEYQEESARTLEFVQRLFLGINLEKGSKAIHGKMVSKKTGKVVHKKASPRSPLSFLCCIFLNKRTPPEVYLLLFMSVIQLQSAHYRRSDRNLQRVFPAPQETSRSQAAASFLAVLHVLPGSERMSSASSGVTPSPYSGSAEDYGGSLWQGSLTMESFIQKATQGAACRTLFMEGKRTHGSQNCHCRPETDFPLQKQLQHSCRWITLDFSALSIYLPRVLLLLMQWGLEDDIVLASSSKCPPNLMYIL</sequence>
<reference evidence="2 3" key="1">
    <citation type="submission" date="2021-06" db="EMBL/GenBank/DDBJ databases">
        <title>Chromosome-level genome assembly of the red-tail catfish (Hemibagrus wyckioides).</title>
        <authorList>
            <person name="Shao F."/>
        </authorList>
    </citation>
    <scope>NUCLEOTIDE SEQUENCE [LARGE SCALE GENOMIC DNA]</scope>
    <source>
        <strain evidence="2">EC202008001</strain>
        <tissue evidence="2">Blood</tissue>
    </source>
</reference>
<dbReference type="PANTHER" id="PTHR14241">
    <property type="entry name" value="INTERFERON-INDUCED PROTEIN 44"/>
    <property type="match status" value="1"/>
</dbReference>
<protein>
    <recommendedName>
        <fullName evidence="4">G domain-containing protein</fullName>
    </recommendedName>
</protein>
<comment type="caution">
    <text evidence="2">The sequence shown here is derived from an EMBL/GenBank/DDBJ whole genome shotgun (WGS) entry which is preliminary data.</text>
</comment>
<evidence type="ECO:0000313" key="3">
    <source>
        <dbReference type="Proteomes" id="UP000824219"/>
    </source>
</evidence>
<dbReference type="Gene3D" id="3.40.50.300">
    <property type="entry name" value="P-loop containing nucleotide triphosphate hydrolases"/>
    <property type="match status" value="1"/>
</dbReference>
<evidence type="ECO:0000256" key="1">
    <source>
        <dbReference type="SAM" id="MobiDB-lite"/>
    </source>
</evidence>
<dbReference type="InterPro" id="IPR027417">
    <property type="entry name" value="P-loop_NTPase"/>
</dbReference>
<feature type="region of interest" description="Disordered" evidence="1">
    <location>
        <begin position="1"/>
        <end position="25"/>
    </location>
</feature>
<accession>A0A9D3S9G1</accession>
<feature type="compositionally biased region" description="Pro residues" evidence="1">
    <location>
        <begin position="9"/>
        <end position="19"/>
    </location>
</feature>
<dbReference type="GO" id="GO:0006955">
    <property type="term" value="P:immune response"/>
    <property type="evidence" value="ECO:0007669"/>
    <property type="project" value="TreeGrafter"/>
</dbReference>
<gene>
    <name evidence="2" type="ORF">KOW79_020458</name>
</gene>
<dbReference type="CDD" id="cd00882">
    <property type="entry name" value="Ras_like_GTPase"/>
    <property type="match status" value="1"/>
</dbReference>
<dbReference type="Proteomes" id="UP000824219">
    <property type="component" value="Linkage Group LG26"/>
</dbReference>
<proteinExistence type="predicted"/>
<dbReference type="EMBL" id="JAHKSW010000026">
    <property type="protein sequence ID" value="KAG7315592.1"/>
    <property type="molecule type" value="Genomic_DNA"/>
</dbReference>
<keyword evidence="3" id="KW-1185">Reference proteome</keyword>